<keyword evidence="3" id="KW-1185">Reference proteome</keyword>
<dbReference type="RefSeq" id="WP_180908329.1">
    <property type="nucleotide sequence ID" value="NZ_CAIJDP010000060.1"/>
</dbReference>
<evidence type="ECO:0000256" key="1">
    <source>
        <dbReference type="SAM" id="SignalP"/>
    </source>
</evidence>
<proteinExistence type="predicted"/>
<dbReference type="AlphaFoldDB" id="A0A6V6YSW4"/>
<reference evidence="2 3" key="1">
    <citation type="submission" date="2020-06" db="EMBL/GenBank/DDBJ databases">
        <authorList>
            <person name="Criscuolo A."/>
        </authorList>
    </citation>
    <scope>NUCLEOTIDE SEQUENCE [LARGE SCALE GENOMIC DNA]</scope>
    <source>
        <strain evidence="3">CIP 111411</strain>
    </source>
</reference>
<accession>A0A6V6YSW4</accession>
<sequence>MNHKIVFFFLLFFSLQSFSQDTTALNPKDIYVKENLVYKTADDSIFTGSVEIHRWTNNVLLAKEEYKDGIIVLFTTYYNKSMKGIPSRKTYYYENAFFKKKKENRLDFDGNIDSTIYFDENGDKTLEEFYSENKLVYSCEYKGGKKNGKELCLSDKNGMITNFYDNGKKLK</sequence>
<name>A0A6V6YSW4_9FLAO</name>
<organism evidence="2 3">
    <name type="scientific">Flavobacterium salmonis</name>
    <dbReference type="NCBI Taxonomy" id="2654844"/>
    <lineage>
        <taxon>Bacteria</taxon>
        <taxon>Pseudomonadati</taxon>
        <taxon>Bacteroidota</taxon>
        <taxon>Flavobacteriia</taxon>
        <taxon>Flavobacteriales</taxon>
        <taxon>Flavobacteriaceae</taxon>
        <taxon>Flavobacterium</taxon>
    </lineage>
</organism>
<feature type="chain" id="PRO_5027772646" description="MORN repeat variant" evidence="1">
    <location>
        <begin position="20"/>
        <end position="171"/>
    </location>
</feature>
<feature type="signal peptide" evidence="1">
    <location>
        <begin position="1"/>
        <end position="19"/>
    </location>
</feature>
<dbReference type="Proteomes" id="UP000530060">
    <property type="component" value="Unassembled WGS sequence"/>
</dbReference>
<dbReference type="EMBL" id="CAIJDP010000060">
    <property type="protein sequence ID" value="CAD0002608.1"/>
    <property type="molecule type" value="Genomic_DNA"/>
</dbReference>
<evidence type="ECO:0008006" key="4">
    <source>
        <dbReference type="Google" id="ProtNLM"/>
    </source>
</evidence>
<gene>
    <name evidence="2" type="ORF">FLAT13_01263</name>
</gene>
<keyword evidence="1" id="KW-0732">Signal</keyword>
<protein>
    <recommendedName>
        <fullName evidence="4">MORN repeat variant</fullName>
    </recommendedName>
</protein>
<comment type="caution">
    <text evidence="2">The sequence shown here is derived from an EMBL/GenBank/DDBJ whole genome shotgun (WGS) entry which is preliminary data.</text>
</comment>
<evidence type="ECO:0000313" key="3">
    <source>
        <dbReference type="Proteomes" id="UP000530060"/>
    </source>
</evidence>
<evidence type="ECO:0000313" key="2">
    <source>
        <dbReference type="EMBL" id="CAD0002608.1"/>
    </source>
</evidence>